<dbReference type="CDD" id="cd06171">
    <property type="entry name" value="Sigma70_r4"/>
    <property type="match status" value="1"/>
</dbReference>
<comment type="caution">
    <text evidence="8">The sequence shown here is derived from an EMBL/GenBank/DDBJ whole genome shotgun (WGS) entry which is preliminary data.</text>
</comment>
<sequence length="186" mass="20353">MARTRAGARRDAADEALIRTLYEQHGGALLAYAVRLTGDRAAAEDVVQETLIRAWRNPEALTEARGSVRGWLLTVERNLITDRFRARAARPAEVAEVSEEIATVPVERDHADGVVETLVMTQALDRLSPEHREVLRSIYFQRLSVAEAAAQLGIPPGTVKSRAHYALRALKKSYAGGSGSLKEVAV</sequence>
<dbReference type="InterPro" id="IPR014284">
    <property type="entry name" value="RNA_pol_sigma-70_dom"/>
</dbReference>
<feature type="domain" description="RNA polymerase sigma-70 region 4" evidence="7">
    <location>
        <begin position="123"/>
        <end position="172"/>
    </location>
</feature>
<proteinExistence type="inferred from homology"/>
<evidence type="ECO:0000259" key="6">
    <source>
        <dbReference type="Pfam" id="PF04542"/>
    </source>
</evidence>
<organism evidence="8 9">
    <name type="scientific">Kitasatospora paracochleata</name>
    <dbReference type="NCBI Taxonomy" id="58354"/>
    <lineage>
        <taxon>Bacteria</taxon>
        <taxon>Bacillati</taxon>
        <taxon>Actinomycetota</taxon>
        <taxon>Actinomycetes</taxon>
        <taxon>Kitasatosporales</taxon>
        <taxon>Streptomycetaceae</taxon>
        <taxon>Kitasatospora</taxon>
    </lineage>
</organism>
<accession>A0ABT1J1H8</accession>
<dbReference type="Gene3D" id="1.10.10.10">
    <property type="entry name" value="Winged helix-like DNA-binding domain superfamily/Winged helix DNA-binding domain"/>
    <property type="match status" value="1"/>
</dbReference>
<dbReference type="Gene3D" id="1.10.1740.10">
    <property type="match status" value="1"/>
</dbReference>
<dbReference type="RefSeq" id="WP_253799909.1">
    <property type="nucleotide sequence ID" value="NZ_BAAAUB010000054.1"/>
</dbReference>
<protein>
    <submittedName>
        <fullName evidence="8">RNA polymerase sigma-70 factor (ECF subfamily)</fullName>
    </submittedName>
</protein>
<keyword evidence="2" id="KW-0805">Transcription regulation</keyword>
<dbReference type="Proteomes" id="UP001206483">
    <property type="component" value="Unassembled WGS sequence"/>
</dbReference>
<dbReference type="InterPro" id="IPR007630">
    <property type="entry name" value="RNA_pol_sigma70_r4"/>
</dbReference>
<dbReference type="PANTHER" id="PTHR43133:SF52">
    <property type="entry name" value="ECF RNA POLYMERASE SIGMA FACTOR SIGL"/>
    <property type="match status" value="1"/>
</dbReference>
<dbReference type="SUPFAM" id="SSF88946">
    <property type="entry name" value="Sigma2 domain of RNA polymerase sigma factors"/>
    <property type="match status" value="1"/>
</dbReference>
<comment type="similarity">
    <text evidence="1">Belongs to the sigma-70 factor family. ECF subfamily.</text>
</comment>
<keyword evidence="9" id="KW-1185">Reference proteome</keyword>
<keyword evidence="4" id="KW-0238">DNA-binding</keyword>
<dbReference type="InterPro" id="IPR039425">
    <property type="entry name" value="RNA_pol_sigma-70-like"/>
</dbReference>
<evidence type="ECO:0000256" key="2">
    <source>
        <dbReference type="ARBA" id="ARBA00023015"/>
    </source>
</evidence>
<reference evidence="8 9" key="1">
    <citation type="submission" date="2022-06" db="EMBL/GenBank/DDBJ databases">
        <title>Sequencing the genomes of 1000 actinobacteria strains.</title>
        <authorList>
            <person name="Klenk H.-P."/>
        </authorList>
    </citation>
    <scope>NUCLEOTIDE SEQUENCE [LARGE SCALE GENOMIC DNA]</scope>
    <source>
        <strain evidence="8 9">DSM 41656</strain>
    </source>
</reference>
<dbReference type="InterPro" id="IPR013325">
    <property type="entry name" value="RNA_pol_sigma_r2"/>
</dbReference>
<gene>
    <name evidence="8" type="ORF">FHR36_004445</name>
</gene>
<dbReference type="NCBIfam" id="TIGR02937">
    <property type="entry name" value="sigma70-ECF"/>
    <property type="match status" value="1"/>
</dbReference>
<dbReference type="Pfam" id="PF04542">
    <property type="entry name" value="Sigma70_r2"/>
    <property type="match status" value="1"/>
</dbReference>
<evidence type="ECO:0000256" key="5">
    <source>
        <dbReference type="ARBA" id="ARBA00023163"/>
    </source>
</evidence>
<dbReference type="Pfam" id="PF04545">
    <property type="entry name" value="Sigma70_r4"/>
    <property type="match status" value="1"/>
</dbReference>
<name>A0ABT1J1H8_9ACTN</name>
<feature type="domain" description="RNA polymerase sigma-70 region 2" evidence="6">
    <location>
        <begin position="21"/>
        <end position="88"/>
    </location>
</feature>
<evidence type="ECO:0000256" key="3">
    <source>
        <dbReference type="ARBA" id="ARBA00023082"/>
    </source>
</evidence>
<evidence type="ECO:0000313" key="8">
    <source>
        <dbReference type="EMBL" id="MCP2311282.1"/>
    </source>
</evidence>
<evidence type="ECO:0000256" key="1">
    <source>
        <dbReference type="ARBA" id="ARBA00010641"/>
    </source>
</evidence>
<dbReference type="InterPro" id="IPR013324">
    <property type="entry name" value="RNA_pol_sigma_r3/r4-like"/>
</dbReference>
<evidence type="ECO:0000313" key="9">
    <source>
        <dbReference type="Proteomes" id="UP001206483"/>
    </source>
</evidence>
<keyword evidence="5" id="KW-0804">Transcription</keyword>
<dbReference type="InterPro" id="IPR007627">
    <property type="entry name" value="RNA_pol_sigma70_r2"/>
</dbReference>
<evidence type="ECO:0000259" key="7">
    <source>
        <dbReference type="Pfam" id="PF04545"/>
    </source>
</evidence>
<dbReference type="SUPFAM" id="SSF88659">
    <property type="entry name" value="Sigma3 and sigma4 domains of RNA polymerase sigma factors"/>
    <property type="match status" value="1"/>
</dbReference>
<keyword evidence="3" id="KW-0731">Sigma factor</keyword>
<dbReference type="PANTHER" id="PTHR43133">
    <property type="entry name" value="RNA POLYMERASE ECF-TYPE SIGMA FACTO"/>
    <property type="match status" value="1"/>
</dbReference>
<dbReference type="EMBL" id="JAMZDX010000004">
    <property type="protein sequence ID" value="MCP2311282.1"/>
    <property type="molecule type" value="Genomic_DNA"/>
</dbReference>
<dbReference type="NCBIfam" id="NF007227">
    <property type="entry name" value="PRK09645.1"/>
    <property type="match status" value="1"/>
</dbReference>
<evidence type="ECO:0000256" key="4">
    <source>
        <dbReference type="ARBA" id="ARBA00023125"/>
    </source>
</evidence>
<dbReference type="InterPro" id="IPR036388">
    <property type="entry name" value="WH-like_DNA-bd_sf"/>
</dbReference>